<proteinExistence type="predicted"/>
<dbReference type="AlphaFoldDB" id="A0A547PD72"/>
<keyword evidence="1 3" id="KW-0378">Hydrolase</keyword>
<protein>
    <submittedName>
        <fullName evidence="3">Glucuronyl hydrolase</fullName>
    </submittedName>
</protein>
<dbReference type="InterPro" id="IPR010905">
    <property type="entry name" value="Glyco_hydro_88"/>
</dbReference>
<evidence type="ECO:0000256" key="2">
    <source>
        <dbReference type="SAM" id="SignalP"/>
    </source>
</evidence>
<gene>
    <name evidence="3" type="ORF">FGU71_09640</name>
</gene>
<dbReference type="Gene3D" id="1.50.10.10">
    <property type="match status" value="1"/>
</dbReference>
<comment type="caution">
    <text evidence="3">The sequence shown here is derived from an EMBL/GenBank/DDBJ whole genome shotgun (WGS) entry which is preliminary data.</text>
</comment>
<dbReference type="GO" id="GO:0016787">
    <property type="term" value="F:hydrolase activity"/>
    <property type="evidence" value="ECO:0007669"/>
    <property type="project" value="UniProtKB-KW"/>
</dbReference>
<dbReference type="PROSITE" id="PS51257">
    <property type="entry name" value="PROKAR_LIPOPROTEIN"/>
    <property type="match status" value="1"/>
</dbReference>
<dbReference type="PANTHER" id="PTHR33886:SF8">
    <property type="entry name" value="UNSATURATED RHAMNOGALACTURONAN HYDROLASE (EUROFUNG)"/>
    <property type="match status" value="1"/>
</dbReference>
<keyword evidence="4" id="KW-1185">Reference proteome</keyword>
<dbReference type="InterPro" id="IPR008928">
    <property type="entry name" value="6-hairpin_glycosidase_sf"/>
</dbReference>
<sequence length="392" mass="43525">MTLMRSFAVGLLPLAALTAGCVSMPSTQSTLEAAPVDTSEQAEIKAMANKVADWQLANLDNLESYIRFISRETPNPRGWVKGTFFLGLADYAEQTGQERYTNALAAIAEREKWRLGDRLYHADDHLVGQVYMSLARAGVPGADLGPTRKTLDAILADKPKTQMLHPDNHNDPGCAKRWCWSDALFMAPATWWDAHETFGDEAYADYAHAEFKVATDLLFDKEIGLYYRDSRFFDRRGADGEKLFWSRGNGWVYGGLVNIMRTMAQDDPRREYYVSLFRKMSDRLVAIQAPNGMWRASLLASSATPPETSGTGFFVYGLAWGLNEGLLKGDQYSSAVDAGWAALMANVDSEGRLGYVQQVGDQPEGVQPDDRQLYGTGAFLLATGQILRLEQK</sequence>
<evidence type="ECO:0000313" key="4">
    <source>
        <dbReference type="Proteomes" id="UP000316343"/>
    </source>
</evidence>
<dbReference type="Proteomes" id="UP000316343">
    <property type="component" value="Unassembled WGS sequence"/>
</dbReference>
<dbReference type="OrthoDB" id="258246at2"/>
<dbReference type="SUPFAM" id="SSF48208">
    <property type="entry name" value="Six-hairpin glycosidases"/>
    <property type="match status" value="1"/>
</dbReference>
<dbReference type="GO" id="GO:0005975">
    <property type="term" value="P:carbohydrate metabolic process"/>
    <property type="evidence" value="ECO:0007669"/>
    <property type="project" value="InterPro"/>
</dbReference>
<name>A0A547PD72_9SPHN</name>
<dbReference type="Pfam" id="PF07470">
    <property type="entry name" value="Glyco_hydro_88"/>
    <property type="match status" value="1"/>
</dbReference>
<evidence type="ECO:0000256" key="1">
    <source>
        <dbReference type="ARBA" id="ARBA00022801"/>
    </source>
</evidence>
<dbReference type="PANTHER" id="PTHR33886">
    <property type="entry name" value="UNSATURATED RHAMNOGALACTURONAN HYDROLASE (EUROFUNG)"/>
    <property type="match status" value="1"/>
</dbReference>
<dbReference type="EMBL" id="VHJK01000001">
    <property type="protein sequence ID" value="TRD12092.1"/>
    <property type="molecule type" value="Genomic_DNA"/>
</dbReference>
<feature type="signal peptide" evidence="2">
    <location>
        <begin position="1"/>
        <end position="18"/>
    </location>
</feature>
<dbReference type="InterPro" id="IPR012341">
    <property type="entry name" value="6hp_glycosidase-like_sf"/>
</dbReference>
<evidence type="ECO:0000313" key="3">
    <source>
        <dbReference type="EMBL" id="TRD12092.1"/>
    </source>
</evidence>
<reference evidence="3 4" key="1">
    <citation type="submission" date="2019-06" db="EMBL/GenBank/DDBJ databases">
        <title>Erythrobacter insulae sp. nov., isolated from a tidal flat.</title>
        <authorList>
            <person name="Yoon J.-H."/>
        </authorList>
    </citation>
    <scope>NUCLEOTIDE SEQUENCE [LARGE SCALE GENOMIC DNA]</scope>
    <source>
        <strain evidence="3 4">JBTF-M21</strain>
    </source>
</reference>
<accession>A0A547PD72</accession>
<organism evidence="3 4">
    <name type="scientific">Erythrobacter insulae</name>
    <dbReference type="NCBI Taxonomy" id="2584124"/>
    <lineage>
        <taxon>Bacteria</taxon>
        <taxon>Pseudomonadati</taxon>
        <taxon>Pseudomonadota</taxon>
        <taxon>Alphaproteobacteria</taxon>
        <taxon>Sphingomonadales</taxon>
        <taxon>Erythrobacteraceae</taxon>
        <taxon>Erythrobacter/Porphyrobacter group</taxon>
        <taxon>Erythrobacter</taxon>
    </lineage>
</organism>
<dbReference type="InterPro" id="IPR052043">
    <property type="entry name" value="PolySaccharide_Degr_Enz"/>
</dbReference>
<feature type="chain" id="PRO_5022199229" evidence="2">
    <location>
        <begin position="19"/>
        <end position="392"/>
    </location>
</feature>
<keyword evidence="2" id="KW-0732">Signal</keyword>